<dbReference type="PANTHER" id="PTHR33371:SF19">
    <property type="entry name" value="MCE-FAMILY PROTEIN MCE4A"/>
    <property type="match status" value="1"/>
</dbReference>
<sequence>METQRRRLRVRVAAALMAALGMAVAAVTFLAYQGAFIPTSTVTLTAPRVGLVMDRDAKVKFLGVPVGRVTRISYDGSAAQLTLAIRTDELAKIPANVIPRIASTTVFGAKSVELLIPPEPSTERLRPYAHLRVSDVSVEVNTLFQTLVNTLQKIDPVQLNATLTAIAEGLRGNGSELGAGLVALREALAAVNPHMPALHDNVRKLTTVGDIYTAATNDLVSTLGNVPTIGDAIADERDNLSATLLAAAGLGYAATDTLAPAESDLIAAVTRLRAPLGVLRDYSPEFGCLITSLAKAYKKFGPYIGGIQPALFVNAGFMPGSPAYTYPESLPLVNASGGPNCRGLPDLPTKQGSGSWYRTPFLVTDNAYVPYQPNTELQFDPPSTLQFLFNGAFAERDDY</sequence>
<dbReference type="InterPro" id="IPR052336">
    <property type="entry name" value="MlaD_Phospholipid_Transporter"/>
</dbReference>
<protein>
    <submittedName>
        <fullName evidence="1">Mce related family protein</fullName>
    </submittedName>
</protein>
<dbReference type="GO" id="GO:0005576">
    <property type="term" value="C:extracellular region"/>
    <property type="evidence" value="ECO:0007669"/>
    <property type="project" value="TreeGrafter"/>
</dbReference>
<gene>
    <name evidence="1" type="ORF">C731_4255</name>
</gene>
<dbReference type="STRING" id="1122247.GCA_000379865_00815"/>
<comment type="caution">
    <text evidence="1">The sequence shown here is derived from an EMBL/GenBank/DDBJ whole genome shotgun (WGS) entry which is preliminary data.</text>
</comment>
<dbReference type="InterPro" id="IPR005693">
    <property type="entry name" value="Mce"/>
</dbReference>
<dbReference type="RefSeq" id="WP_005631321.1">
    <property type="nucleotide sequence ID" value="NZ_AMRA01000114.1"/>
</dbReference>
<dbReference type="Pfam" id="PF02470">
    <property type="entry name" value="MlaD"/>
    <property type="match status" value="1"/>
</dbReference>
<dbReference type="PATRIC" id="fig|1122247.3.peg.4083"/>
<keyword evidence="2" id="KW-1185">Reference proteome</keyword>
<proteinExistence type="predicted"/>
<evidence type="ECO:0000313" key="2">
    <source>
        <dbReference type="Proteomes" id="UP000006265"/>
    </source>
</evidence>
<name>K5BDX4_MYCHD</name>
<dbReference type="eggNOG" id="COG1463">
    <property type="taxonomic scope" value="Bacteria"/>
</dbReference>
<dbReference type="AlphaFoldDB" id="K5BDX4"/>
<dbReference type="InterPro" id="IPR024516">
    <property type="entry name" value="Mce_C"/>
</dbReference>
<accession>K5BDX4</accession>
<organism evidence="1 2">
    <name type="scientific">Mycolicibacterium hassiacum (strain DSM 44199 / CIP 105218 / JCM 12690 / 3849)</name>
    <name type="common">Mycobacterium hassiacum</name>
    <dbReference type="NCBI Taxonomy" id="1122247"/>
    <lineage>
        <taxon>Bacteria</taxon>
        <taxon>Bacillati</taxon>
        <taxon>Actinomycetota</taxon>
        <taxon>Actinomycetes</taxon>
        <taxon>Mycobacteriales</taxon>
        <taxon>Mycobacteriaceae</taxon>
        <taxon>Mycolicibacterium</taxon>
    </lineage>
</organism>
<dbReference type="PANTHER" id="PTHR33371">
    <property type="entry name" value="INTERMEMBRANE PHOSPHOLIPID TRANSPORT SYSTEM BINDING PROTEIN MLAD-RELATED"/>
    <property type="match status" value="1"/>
</dbReference>
<dbReference type="GO" id="GO:0051701">
    <property type="term" value="P:biological process involved in interaction with host"/>
    <property type="evidence" value="ECO:0007669"/>
    <property type="project" value="TreeGrafter"/>
</dbReference>
<dbReference type="EMBL" id="AMRA01000114">
    <property type="protein sequence ID" value="EKF21771.1"/>
    <property type="molecule type" value="Genomic_DNA"/>
</dbReference>
<dbReference type="NCBIfam" id="TIGR00996">
    <property type="entry name" value="Mtu_fam_mce"/>
    <property type="match status" value="1"/>
</dbReference>
<dbReference type="Pfam" id="PF11887">
    <property type="entry name" value="Mce4_CUP1"/>
    <property type="match status" value="1"/>
</dbReference>
<reference evidence="1 2" key="1">
    <citation type="journal article" date="2012" name="J. Bacteriol.">
        <title>Genome sequence of Mycobacterium hassiacum DSM 44199, a rare source of heat-stable mycobacterial proteins.</title>
        <authorList>
            <person name="Tiago I."/>
            <person name="Maranha A."/>
            <person name="Mendes V."/>
            <person name="Alarico S."/>
            <person name="Moynihan P.J."/>
            <person name="Clarke A.J."/>
            <person name="Macedo-Ribeiro S."/>
            <person name="Pereira P.J."/>
            <person name="Empadinhas N."/>
        </authorList>
    </citation>
    <scope>NUCLEOTIDE SEQUENCE [LARGE SCALE GENOMIC DNA]</scope>
    <source>
        <strain evidence="2">DSM 44199 / CIP 105218 / JCM 12690 / 3849</strain>
    </source>
</reference>
<dbReference type="Proteomes" id="UP000006265">
    <property type="component" value="Unassembled WGS sequence"/>
</dbReference>
<evidence type="ECO:0000313" key="1">
    <source>
        <dbReference type="EMBL" id="EKF21771.1"/>
    </source>
</evidence>
<dbReference type="InterPro" id="IPR003399">
    <property type="entry name" value="Mce/MlaD"/>
</dbReference>